<sequence>MVTDASALAGSTVEVHLVAIHEQGLISTIRPHPVPLNAYVFLNSKSYRVSTSQVELSASGKWTFFARRIDYSNLGYGVWHNTNPLAQFSNQHTHLILHILQVELMKWLDPNSMYPVVVPDRFQLLPLHVSRITPSLRPEHIKSETLKIIFDYADLLGEKARVFCFSKLPRCHFVWATSNVDTTQDYPQPDLHALLRDASSGRRDAFLLLMRCAWNQDGGVEHLFERYLWPALRLMFPDPYVVLVPSEGDRAIPDSHSTHPIPLLFVCESPELTDTARIKIAEAVHPTLLRLLNLHEHKDVLPEYCFVYGLHLSRTRLTVFVHFPTPTSMRDGSIQWEFVQILVASHVLSVDWDIGSTYEDTFLWRWRILIVLCTIARHIQVLEQELGLLSTSTESNYRPGQIDCAPYRPDVHFKPQVEQRFPVPLDWIMPESFDIDTTILAKRSDMAVQLLHQLASVAFYPIRKCLTPMSRSFVLENHLAPLSDDPVPDYIHPLHVPRAFFKVKTRDLIDTEVNTRPHFYKARDFLTMTSPGWEDVSIFLANLFAGFSEYAVRWKPTVCYPSEITSCSSQQCIVDFALAVQAIPPATTATILRAPPLPLTILSPAVFLGVRSTSFDDHGLHITDNEMAELRDIMTPHLLVFQLAQRYEDAAFSMNDAEIDPNPALFCTYLKKDYVHLLSFQYDETQAINVHLLNTFPLTLDYTCEQDLLSRMQIVLALLTLQRQVVEISKNWGSICWPEDVLLDEHDIIFKETGVSTPTPTEDLPPRDENATGGFDSGSEDDPEVLKVLMVRSVERVSKWLADLEASGEDFECPWTSERPLSLLPRSDAGERRLHKQRSLSPIVMW</sequence>
<evidence type="ECO:0000313" key="1">
    <source>
        <dbReference type="EMBL" id="KAJ3556292.1"/>
    </source>
</evidence>
<gene>
    <name evidence="1" type="ORF">NM688_g2109</name>
</gene>
<name>A0ACC1T9T3_9APHY</name>
<evidence type="ECO:0000313" key="2">
    <source>
        <dbReference type="Proteomes" id="UP001148662"/>
    </source>
</evidence>
<protein>
    <submittedName>
        <fullName evidence="1">Uncharacterized protein</fullName>
    </submittedName>
</protein>
<dbReference type="Proteomes" id="UP001148662">
    <property type="component" value="Unassembled WGS sequence"/>
</dbReference>
<reference evidence="1" key="1">
    <citation type="submission" date="2022-07" db="EMBL/GenBank/DDBJ databases">
        <title>Genome Sequence of Phlebia brevispora.</title>
        <authorList>
            <person name="Buettner E."/>
        </authorList>
    </citation>
    <scope>NUCLEOTIDE SEQUENCE</scope>
    <source>
        <strain evidence="1">MPL23</strain>
    </source>
</reference>
<dbReference type="EMBL" id="JANHOG010000254">
    <property type="protein sequence ID" value="KAJ3556292.1"/>
    <property type="molecule type" value="Genomic_DNA"/>
</dbReference>
<organism evidence="1 2">
    <name type="scientific">Phlebia brevispora</name>
    <dbReference type="NCBI Taxonomy" id="194682"/>
    <lineage>
        <taxon>Eukaryota</taxon>
        <taxon>Fungi</taxon>
        <taxon>Dikarya</taxon>
        <taxon>Basidiomycota</taxon>
        <taxon>Agaricomycotina</taxon>
        <taxon>Agaricomycetes</taxon>
        <taxon>Polyporales</taxon>
        <taxon>Meruliaceae</taxon>
        <taxon>Phlebia</taxon>
    </lineage>
</organism>
<accession>A0ACC1T9T3</accession>
<keyword evidence="2" id="KW-1185">Reference proteome</keyword>
<proteinExistence type="predicted"/>
<comment type="caution">
    <text evidence="1">The sequence shown here is derived from an EMBL/GenBank/DDBJ whole genome shotgun (WGS) entry which is preliminary data.</text>
</comment>